<keyword evidence="1" id="KW-0812">Transmembrane</keyword>
<feature type="transmembrane region" description="Helical" evidence="1">
    <location>
        <begin position="27"/>
        <end position="44"/>
    </location>
</feature>
<keyword evidence="1" id="KW-1133">Transmembrane helix</keyword>
<reference evidence="2" key="1">
    <citation type="submission" date="2014-05" db="EMBL/GenBank/DDBJ databases">
        <authorList>
            <person name="Chronopoulou M."/>
        </authorList>
    </citation>
    <scope>NUCLEOTIDE SEQUENCE</scope>
    <source>
        <tissue evidence="2">Whole organism</tissue>
    </source>
</reference>
<dbReference type="EMBL" id="HACA01020050">
    <property type="protein sequence ID" value="CDW37411.1"/>
    <property type="molecule type" value="Transcribed_RNA"/>
</dbReference>
<name>A0A0K2UIB2_LEPSM</name>
<keyword evidence="1" id="KW-0472">Membrane</keyword>
<evidence type="ECO:0000313" key="2">
    <source>
        <dbReference type="EMBL" id="CDW37411.1"/>
    </source>
</evidence>
<protein>
    <submittedName>
        <fullName evidence="2">Uncharacterized protein</fullName>
    </submittedName>
</protein>
<dbReference type="AlphaFoldDB" id="A0A0K2UIB2"/>
<organism evidence="2">
    <name type="scientific">Lepeophtheirus salmonis</name>
    <name type="common">Salmon louse</name>
    <name type="synonym">Caligus salmonis</name>
    <dbReference type="NCBI Taxonomy" id="72036"/>
    <lineage>
        <taxon>Eukaryota</taxon>
        <taxon>Metazoa</taxon>
        <taxon>Ecdysozoa</taxon>
        <taxon>Arthropoda</taxon>
        <taxon>Crustacea</taxon>
        <taxon>Multicrustacea</taxon>
        <taxon>Hexanauplia</taxon>
        <taxon>Copepoda</taxon>
        <taxon>Siphonostomatoida</taxon>
        <taxon>Caligidae</taxon>
        <taxon>Lepeophtheirus</taxon>
    </lineage>
</organism>
<sequence length="58" mass="7015">MVENKIGVIYISGEIYFHFNVCMEQNLFIYNTILSNILEVSLNFKMMKRFSRRKLYSQ</sequence>
<proteinExistence type="predicted"/>
<evidence type="ECO:0000256" key="1">
    <source>
        <dbReference type="SAM" id="Phobius"/>
    </source>
</evidence>
<accession>A0A0K2UIB2</accession>